<feature type="non-terminal residue" evidence="2">
    <location>
        <position position="1"/>
    </location>
</feature>
<dbReference type="InParanoid" id="W4JNV2"/>
<dbReference type="GeneID" id="20668979"/>
<proteinExistence type="predicted"/>
<reference evidence="2 3" key="1">
    <citation type="journal article" date="2012" name="New Phytol.">
        <title>Insight into trade-off between wood decay and parasitism from the genome of a fungal forest pathogen.</title>
        <authorList>
            <person name="Olson A."/>
            <person name="Aerts A."/>
            <person name="Asiegbu F."/>
            <person name="Belbahri L."/>
            <person name="Bouzid O."/>
            <person name="Broberg A."/>
            <person name="Canback B."/>
            <person name="Coutinho P.M."/>
            <person name="Cullen D."/>
            <person name="Dalman K."/>
            <person name="Deflorio G."/>
            <person name="van Diepen L.T."/>
            <person name="Dunand C."/>
            <person name="Duplessis S."/>
            <person name="Durling M."/>
            <person name="Gonthier P."/>
            <person name="Grimwood J."/>
            <person name="Fossdal C.G."/>
            <person name="Hansson D."/>
            <person name="Henrissat B."/>
            <person name="Hietala A."/>
            <person name="Himmelstrand K."/>
            <person name="Hoffmeister D."/>
            <person name="Hogberg N."/>
            <person name="James T.Y."/>
            <person name="Karlsson M."/>
            <person name="Kohler A."/>
            <person name="Kues U."/>
            <person name="Lee Y.H."/>
            <person name="Lin Y.C."/>
            <person name="Lind M."/>
            <person name="Lindquist E."/>
            <person name="Lombard V."/>
            <person name="Lucas S."/>
            <person name="Lunden K."/>
            <person name="Morin E."/>
            <person name="Murat C."/>
            <person name="Park J."/>
            <person name="Raffaello T."/>
            <person name="Rouze P."/>
            <person name="Salamov A."/>
            <person name="Schmutz J."/>
            <person name="Solheim H."/>
            <person name="Stahlberg J."/>
            <person name="Velez H."/>
            <person name="de Vries R.P."/>
            <person name="Wiebenga A."/>
            <person name="Woodward S."/>
            <person name="Yakovlev I."/>
            <person name="Garbelotto M."/>
            <person name="Martin F."/>
            <person name="Grigoriev I.V."/>
            <person name="Stenlid J."/>
        </authorList>
    </citation>
    <scope>NUCLEOTIDE SEQUENCE [LARGE SCALE GENOMIC DNA]</scope>
    <source>
        <strain evidence="2 3">TC 32-1</strain>
    </source>
</reference>
<dbReference type="EMBL" id="KI925466">
    <property type="protein sequence ID" value="ETW75164.1"/>
    <property type="molecule type" value="Genomic_DNA"/>
</dbReference>
<evidence type="ECO:0000313" key="2">
    <source>
        <dbReference type="EMBL" id="ETW75164.1"/>
    </source>
</evidence>
<dbReference type="eggNOG" id="ENOG502SSUT">
    <property type="taxonomic scope" value="Eukaryota"/>
</dbReference>
<gene>
    <name evidence="2" type="ORF">HETIRDRAFT_243345</name>
</gene>
<feature type="compositionally biased region" description="Gly residues" evidence="1">
    <location>
        <begin position="12"/>
        <end position="24"/>
    </location>
</feature>
<accession>W4JNV2</accession>
<keyword evidence="3" id="KW-1185">Reference proteome</keyword>
<dbReference type="STRING" id="747525.W4JNV2"/>
<dbReference type="RefSeq" id="XP_009552609.1">
    <property type="nucleotide sequence ID" value="XM_009554314.1"/>
</dbReference>
<organism evidence="2 3">
    <name type="scientific">Heterobasidion irregulare (strain TC 32-1)</name>
    <dbReference type="NCBI Taxonomy" id="747525"/>
    <lineage>
        <taxon>Eukaryota</taxon>
        <taxon>Fungi</taxon>
        <taxon>Dikarya</taxon>
        <taxon>Basidiomycota</taxon>
        <taxon>Agaricomycotina</taxon>
        <taxon>Agaricomycetes</taxon>
        <taxon>Russulales</taxon>
        <taxon>Bondarzewiaceae</taxon>
        <taxon>Heterobasidion</taxon>
        <taxon>Heterobasidion annosum species complex</taxon>
    </lineage>
</organism>
<evidence type="ECO:0000256" key="1">
    <source>
        <dbReference type="SAM" id="MobiDB-lite"/>
    </source>
</evidence>
<feature type="compositionally biased region" description="Polar residues" evidence="1">
    <location>
        <begin position="72"/>
        <end position="93"/>
    </location>
</feature>
<sequence length="121" mass="12924">DDYPPQRHAGAVGYGPAYGKGPGLGEKITGIKEQIKGKLSHNPQLVEQGQLRKTGELKKRQQEDKDPFQDPISGSQPAQASGNKPSDNVTSSAPHERASTVAPRGTDAAEEQRGEGRNVKI</sequence>
<dbReference type="Proteomes" id="UP000030671">
    <property type="component" value="Unassembled WGS sequence"/>
</dbReference>
<dbReference type="KEGG" id="hir:HETIRDRAFT_243345"/>
<feature type="non-terminal residue" evidence="2">
    <location>
        <position position="121"/>
    </location>
</feature>
<dbReference type="HOGENOM" id="CLU_114638_0_0_1"/>
<protein>
    <submittedName>
        <fullName evidence="2">Uncharacterized protein</fullName>
    </submittedName>
</protein>
<feature type="region of interest" description="Disordered" evidence="1">
    <location>
        <begin position="1"/>
        <end position="121"/>
    </location>
</feature>
<name>W4JNV2_HETIT</name>
<feature type="compositionally biased region" description="Basic and acidic residues" evidence="1">
    <location>
        <begin position="53"/>
        <end position="68"/>
    </location>
</feature>
<evidence type="ECO:0000313" key="3">
    <source>
        <dbReference type="Proteomes" id="UP000030671"/>
    </source>
</evidence>
<dbReference type="OrthoDB" id="2500073at2759"/>
<dbReference type="AlphaFoldDB" id="W4JNV2"/>
<feature type="compositionally biased region" description="Basic and acidic residues" evidence="1">
    <location>
        <begin position="110"/>
        <end position="121"/>
    </location>
</feature>